<dbReference type="Proteomes" id="UP001603857">
    <property type="component" value="Unassembled WGS sequence"/>
</dbReference>
<comment type="caution">
    <text evidence="1">The sequence shown here is derived from an EMBL/GenBank/DDBJ whole genome shotgun (WGS) entry which is preliminary data.</text>
</comment>
<reference evidence="1 2" key="1">
    <citation type="submission" date="2024-08" db="EMBL/GenBank/DDBJ databases">
        <title>Insights into the chromosomal genome structure of Flemingia macrophylla.</title>
        <authorList>
            <person name="Ding Y."/>
            <person name="Zhao Y."/>
            <person name="Bi W."/>
            <person name="Wu M."/>
            <person name="Zhao G."/>
            <person name="Gong Y."/>
            <person name="Li W."/>
            <person name="Zhang P."/>
        </authorList>
    </citation>
    <scope>NUCLEOTIDE SEQUENCE [LARGE SCALE GENOMIC DNA]</scope>
    <source>
        <strain evidence="1">DYQJB</strain>
        <tissue evidence="1">Leaf</tissue>
    </source>
</reference>
<organism evidence="1 2">
    <name type="scientific">Flemingia macrophylla</name>
    <dbReference type="NCBI Taxonomy" id="520843"/>
    <lineage>
        <taxon>Eukaryota</taxon>
        <taxon>Viridiplantae</taxon>
        <taxon>Streptophyta</taxon>
        <taxon>Embryophyta</taxon>
        <taxon>Tracheophyta</taxon>
        <taxon>Spermatophyta</taxon>
        <taxon>Magnoliopsida</taxon>
        <taxon>eudicotyledons</taxon>
        <taxon>Gunneridae</taxon>
        <taxon>Pentapetalae</taxon>
        <taxon>rosids</taxon>
        <taxon>fabids</taxon>
        <taxon>Fabales</taxon>
        <taxon>Fabaceae</taxon>
        <taxon>Papilionoideae</taxon>
        <taxon>50 kb inversion clade</taxon>
        <taxon>NPAAA clade</taxon>
        <taxon>indigoferoid/millettioid clade</taxon>
        <taxon>Phaseoleae</taxon>
        <taxon>Flemingia</taxon>
    </lineage>
</organism>
<dbReference type="AlphaFoldDB" id="A0ABD1LWU8"/>
<evidence type="ECO:0000313" key="2">
    <source>
        <dbReference type="Proteomes" id="UP001603857"/>
    </source>
</evidence>
<name>A0ABD1LWU8_9FABA</name>
<protein>
    <submittedName>
        <fullName evidence="1">Uncharacterized protein</fullName>
    </submittedName>
</protein>
<proteinExistence type="predicted"/>
<evidence type="ECO:0000313" key="1">
    <source>
        <dbReference type="EMBL" id="KAL2327828.1"/>
    </source>
</evidence>
<accession>A0ABD1LWU8</accession>
<sequence>MTTAKRNIPRIRHAITDTLIVQVVGRSKNTPNSFLDTVISMEEFGNDHSYYGPSELVNCSSNACVKYHC</sequence>
<gene>
    <name evidence="1" type="ORF">Fmac_021255</name>
</gene>
<dbReference type="EMBL" id="JBGMDY010000007">
    <property type="protein sequence ID" value="KAL2327828.1"/>
    <property type="molecule type" value="Genomic_DNA"/>
</dbReference>
<keyword evidence="2" id="KW-1185">Reference proteome</keyword>